<sequence length="319" mass="33453">MSVLRRLLPLLCLLSGPLLAAPAGKIQHVGVSVASLGNPYFVALTHGVQLQAREMNPDVRLTVRAAEYDTRRQIAQIRELMEQGIEVLVISASSEDGLAGVLEEARQKGIAVIGADVRVKGAAQTVLTNNVRAGELVCTHLARELGGKGRVLIQNGPPVSSVIDRVAGCKQAFAAHPGIRLLDDRDDGKGSVWGGNAAMLQALKTHGQIDAVFTINDRQALGSLQAIQKAGLGRPLIGSVDGSAAAVKAISAGSPLIVSARQDPVRMGRRAVELGVALWQGGKPEPALELLETTLATRANASQITAWDADKPDAPSKQP</sequence>
<comment type="caution">
    <text evidence="6">The sequence shown here is derived from an EMBL/GenBank/DDBJ whole genome shotgun (WGS) entry which is preliminary data.</text>
</comment>
<evidence type="ECO:0000256" key="3">
    <source>
        <dbReference type="ARBA" id="ARBA00022729"/>
    </source>
</evidence>
<dbReference type="GO" id="GO:0030313">
    <property type="term" value="C:cell envelope"/>
    <property type="evidence" value="ECO:0007669"/>
    <property type="project" value="UniProtKB-SubCell"/>
</dbReference>
<dbReference type="InterPro" id="IPR025997">
    <property type="entry name" value="SBP_2_dom"/>
</dbReference>
<dbReference type="PANTHER" id="PTHR46847:SF2">
    <property type="entry name" value="ABC TRANSPORTER SUGAR-BINDING PROTEIN"/>
    <property type="match status" value="1"/>
</dbReference>
<dbReference type="PANTHER" id="PTHR46847">
    <property type="entry name" value="D-ALLOSE-BINDING PERIPLASMIC PROTEIN-RELATED"/>
    <property type="match status" value="1"/>
</dbReference>
<feature type="chain" id="PRO_5035207853" evidence="4">
    <location>
        <begin position="21"/>
        <end position="319"/>
    </location>
</feature>
<feature type="domain" description="Periplasmic binding protein" evidence="5">
    <location>
        <begin position="29"/>
        <end position="282"/>
    </location>
</feature>
<evidence type="ECO:0000313" key="6">
    <source>
        <dbReference type="EMBL" id="MBE9610026.1"/>
    </source>
</evidence>
<dbReference type="GO" id="GO:0030246">
    <property type="term" value="F:carbohydrate binding"/>
    <property type="evidence" value="ECO:0007669"/>
    <property type="project" value="UniProtKB-ARBA"/>
</dbReference>
<dbReference type="Pfam" id="PF13407">
    <property type="entry name" value="Peripla_BP_4"/>
    <property type="match status" value="1"/>
</dbReference>
<keyword evidence="3 4" id="KW-0732">Signal</keyword>
<evidence type="ECO:0000256" key="4">
    <source>
        <dbReference type="SAM" id="SignalP"/>
    </source>
</evidence>
<evidence type="ECO:0000313" key="7">
    <source>
        <dbReference type="Proteomes" id="UP000604481"/>
    </source>
</evidence>
<dbReference type="AlphaFoldDB" id="A0A8J7FT35"/>
<evidence type="ECO:0000256" key="1">
    <source>
        <dbReference type="ARBA" id="ARBA00004196"/>
    </source>
</evidence>
<evidence type="ECO:0000256" key="2">
    <source>
        <dbReference type="ARBA" id="ARBA00007639"/>
    </source>
</evidence>
<proteinExistence type="inferred from homology"/>
<comment type="similarity">
    <text evidence="2">Belongs to the bacterial solute-binding protein 2 family.</text>
</comment>
<reference evidence="6 7" key="1">
    <citation type="submission" date="2020-10" db="EMBL/GenBank/DDBJ databases">
        <title>The genome sequence of Chitinilyticum litopenaei 4Y14.</title>
        <authorList>
            <person name="Liu Y."/>
        </authorList>
    </citation>
    <scope>NUCLEOTIDE SEQUENCE [LARGE SCALE GENOMIC DNA]</scope>
    <source>
        <strain evidence="6 7">4Y14</strain>
    </source>
</reference>
<feature type="signal peptide" evidence="4">
    <location>
        <begin position="1"/>
        <end position="20"/>
    </location>
</feature>
<dbReference type="RefSeq" id="WP_194116543.1">
    <property type="nucleotide sequence ID" value="NZ_JADFUA010000006.1"/>
</dbReference>
<organism evidence="6 7">
    <name type="scientific">Chitinilyticum piscinae</name>
    <dbReference type="NCBI Taxonomy" id="2866724"/>
    <lineage>
        <taxon>Bacteria</taxon>
        <taxon>Pseudomonadati</taxon>
        <taxon>Pseudomonadota</taxon>
        <taxon>Betaproteobacteria</taxon>
        <taxon>Neisseriales</taxon>
        <taxon>Chitinibacteraceae</taxon>
        <taxon>Chitinilyticum</taxon>
    </lineage>
</organism>
<comment type="subcellular location">
    <subcellularLocation>
        <location evidence="1">Cell envelope</location>
    </subcellularLocation>
</comment>
<dbReference type="Proteomes" id="UP000604481">
    <property type="component" value="Unassembled WGS sequence"/>
</dbReference>
<name>A0A8J7FT35_9NEIS</name>
<dbReference type="EMBL" id="JADFUA010000006">
    <property type="protein sequence ID" value="MBE9610026.1"/>
    <property type="molecule type" value="Genomic_DNA"/>
</dbReference>
<evidence type="ECO:0000259" key="5">
    <source>
        <dbReference type="Pfam" id="PF13407"/>
    </source>
</evidence>
<protein>
    <submittedName>
        <fullName evidence="6">Substrate-binding domain-containing protein</fullName>
    </submittedName>
</protein>
<dbReference type="InterPro" id="IPR028082">
    <property type="entry name" value="Peripla_BP_I"/>
</dbReference>
<dbReference type="SUPFAM" id="SSF53822">
    <property type="entry name" value="Periplasmic binding protein-like I"/>
    <property type="match status" value="1"/>
</dbReference>
<dbReference type="Gene3D" id="3.40.50.2300">
    <property type="match status" value="2"/>
</dbReference>
<accession>A0A8J7FT35</accession>
<gene>
    <name evidence="6" type="ORF">INR99_11795</name>
</gene>
<keyword evidence="7" id="KW-1185">Reference proteome</keyword>